<dbReference type="SMART" id="SM00357">
    <property type="entry name" value="CSP"/>
    <property type="match status" value="1"/>
</dbReference>
<evidence type="ECO:0000313" key="5">
    <source>
        <dbReference type="EMBL" id="MCT2591287.1"/>
    </source>
</evidence>
<dbReference type="CDD" id="cd04458">
    <property type="entry name" value="CSP_CDS"/>
    <property type="match status" value="1"/>
</dbReference>
<dbReference type="EMBL" id="JAJAGO010000006">
    <property type="protein sequence ID" value="MCT2591287.1"/>
    <property type="molecule type" value="Genomic_DNA"/>
</dbReference>
<keyword evidence="6" id="KW-1185">Reference proteome</keyword>
<dbReference type="InterPro" id="IPR002059">
    <property type="entry name" value="CSP_DNA-bd"/>
</dbReference>
<proteinExistence type="predicted"/>
<keyword evidence="2" id="KW-0963">Cytoplasm</keyword>
<dbReference type="InterPro" id="IPR011129">
    <property type="entry name" value="CSD"/>
</dbReference>
<dbReference type="RefSeq" id="WP_260218605.1">
    <property type="nucleotide sequence ID" value="NZ_JAJAGO010000006.1"/>
</dbReference>
<dbReference type="PROSITE" id="PS00352">
    <property type="entry name" value="CSD_1"/>
    <property type="match status" value="1"/>
</dbReference>
<accession>A0ABT2JTR1</accession>
<dbReference type="PANTHER" id="PTHR11544">
    <property type="entry name" value="COLD SHOCK DOMAIN CONTAINING PROTEINS"/>
    <property type="match status" value="1"/>
</dbReference>
<name>A0ABT2JTR1_9ACTN</name>
<evidence type="ECO:0000256" key="3">
    <source>
        <dbReference type="RuleBase" id="RU000408"/>
    </source>
</evidence>
<gene>
    <name evidence="5" type="ORF">LHJ74_15460</name>
</gene>
<dbReference type="PIRSF" id="PIRSF002599">
    <property type="entry name" value="Cold_shock_A"/>
    <property type="match status" value="1"/>
</dbReference>
<dbReference type="InterPro" id="IPR012156">
    <property type="entry name" value="Cold_shock_CspA"/>
</dbReference>
<dbReference type="InterPro" id="IPR019844">
    <property type="entry name" value="CSD_CS"/>
</dbReference>
<dbReference type="InterPro" id="IPR050181">
    <property type="entry name" value="Cold_shock_domain"/>
</dbReference>
<organism evidence="5 6">
    <name type="scientific">Streptomyces gossypii</name>
    <dbReference type="NCBI Taxonomy" id="2883101"/>
    <lineage>
        <taxon>Bacteria</taxon>
        <taxon>Bacillati</taxon>
        <taxon>Actinomycetota</taxon>
        <taxon>Actinomycetes</taxon>
        <taxon>Kitasatosporales</taxon>
        <taxon>Streptomycetaceae</taxon>
        <taxon>Streptomyces</taxon>
    </lineage>
</organism>
<reference evidence="5 6" key="1">
    <citation type="submission" date="2021-10" db="EMBL/GenBank/DDBJ databases">
        <title>Streptomyces gossypii sp. nov., isolated from soil collected from cotton field.</title>
        <authorList>
            <person name="Ge X."/>
            <person name="Chen X."/>
            <person name="Liu W."/>
        </authorList>
    </citation>
    <scope>NUCLEOTIDE SEQUENCE [LARGE SCALE GENOMIC DNA]</scope>
    <source>
        <strain evidence="5 6">N2-109</strain>
    </source>
</reference>
<dbReference type="PROSITE" id="PS51857">
    <property type="entry name" value="CSD_2"/>
    <property type="match status" value="1"/>
</dbReference>
<comment type="subcellular location">
    <subcellularLocation>
        <location evidence="1 3">Cytoplasm</location>
    </subcellularLocation>
</comment>
<dbReference type="InterPro" id="IPR012340">
    <property type="entry name" value="NA-bd_OB-fold"/>
</dbReference>
<dbReference type="Proteomes" id="UP001156389">
    <property type="component" value="Unassembled WGS sequence"/>
</dbReference>
<feature type="domain" description="CSD" evidence="4">
    <location>
        <begin position="1"/>
        <end position="66"/>
    </location>
</feature>
<evidence type="ECO:0000313" key="6">
    <source>
        <dbReference type="Proteomes" id="UP001156389"/>
    </source>
</evidence>
<dbReference type="SUPFAM" id="SSF50249">
    <property type="entry name" value="Nucleic acid-binding proteins"/>
    <property type="match status" value="1"/>
</dbReference>
<evidence type="ECO:0000256" key="1">
    <source>
        <dbReference type="ARBA" id="ARBA00004496"/>
    </source>
</evidence>
<sequence length="68" mass="7452">MAQGTVKWFNAEKGYGFIAQEGGGPDVFVHYSSIDGEGYRSLEDTQRVEFEIGAGRKGPQAEQVRVIS</sequence>
<dbReference type="Gene3D" id="2.40.50.140">
    <property type="entry name" value="Nucleic acid-binding proteins"/>
    <property type="match status" value="1"/>
</dbReference>
<dbReference type="Pfam" id="PF00313">
    <property type="entry name" value="CSD"/>
    <property type="match status" value="1"/>
</dbReference>
<evidence type="ECO:0000259" key="4">
    <source>
        <dbReference type="PROSITE" id="PS51857"/>
    </source>
</evidence>
<dbReference type="PRINTS" id="PR00050">
    <property type="entry name" value="COLDSHOCK"/>
</dbReference>
<protein>
    <submittedName>
        <fullName evidence="5">Cold-shock protein</fullName>
    </submittedName>
</protein>
<evidence type="ECO:0000256" key="2">
    <source>
        <dbReference type="ARBA" id="ARBA00022490"/>
    </source>
</evidence>
<comment type="caution">
    <text evidence="5">The sequence shown here is derived from an EMBL/GenBank/DDBJ whole genome shotgun (WGS) entry which is preliminary data.</text>
</comment>